<keyword evidence="2" id="KW-1185">Reference proteome</keyword>
<dbReference type="EMBL" id="CAJVCH010388637">
    <property type="protein sequence ID" value="CAG7817215.1"/>
    <property type="molecule type" value="Genomic_DNA"/>
</dbReference>
<evidence type="ECO:0000313" key="2">
    <source>
        <dbReference type="Proteomes" id="UP000708208"/>
    </source>
</evidence>
<protein>
    <submittedName>
        <fullName evidence="1">Uncharacterized protein</fullName>
    </submittedName>
</protein>
<name>A0A8J2KLJ6_9HEXA</name>
<sequence>MAHTKLFKKEKSSGREILLKHLRRPHSKKYAERKCEKNIKVPVEAAFSQQAFSPEENGPVHLADIPTV</sequence>
<dbReference type="AlphaFoldDB" id="A0A8J2KLJ6"/>
<reference evidence="1" key="1">
    <citation type="submission" date="2021-06" db="EMBL/GenBank/DDBJ databases">
        <authorList>
            <person name="Hodson N. C."/>
            <person name="Mongue J. A."/>
            <person name="Jaron S. K."/>
        </authorList>
    </citation>
    <scope>NUCLEOTIDE SEQUENCE</scope>
</reference>
<proteinExistence type="predicted"/>
<dbReference type="Proteomes" id="UP000708208">
    <property type="component" value="Unassembled WGS sequence"/>
</dbReference>
<gene>
    <name evidence="1" type="ORF">AFUS01_LOCUS27793</name>
</gene>
<organism evidence="1 2">
    <name type="scientific">Allacma fusca</name>
    <dbReference type="NCBI Taxonomy" id="39272"/>
    <lineage>
        <taxon>Eukaryota</taxon>
        <taxon>Metazoa</taxon>
        <taxon>Ecdysozoa</taxon>
        <taxon>Arthropoda</taxon>
        <taxon>Hexapoda</taxon>
        <taxon>Collembola</taxon>
        <taxon>Symphypleona</taxon>
        <taxon>Sminthuridae</taxon>
        <taxon>Allacma</taxon>
    </lineage>
</organism>
<comment type="caution">
    <text evidence="1">The sequence shown here is derived from an EMBL/GenBank/DDBJ whole genome shotgun (WGS) entry which is preliminary data.</text>
</comment>
<evidence type="ECO:0000313" key="1">
    <source>
        <dbReference type="EMBL" id="CAG7817215.1"/>
    </source>
</evidence>
<accession>A0A8J2KLJ6</accession>